<proteinExistence type="predicted"/>
<protein>
    <submittedName>
        <fullName evidence="1">Uncharacterized protein</fullName>
    </submittedName>
</protein>
<name>A0A9Q3D3I6_9BASI</name>
<dbReference type="EMBL" id="AVOT02012344">
    <property type="protein sequence ID" value="MBW0493985.1"/>
    <property type="molecule type" value="Genomic_DNA"/>
</dbReference>
<reference evidence="1" key="1">
    <citation type="submission" date="2021-03" db="EMBL/GenBank/DDBJ databases">
        <title>Draft genome sequence of rust myrtle Austropuccinia psidii MF-1, a brazilian biotype.</title>
        <authorList>
            <person name="Quecine M.C."/>
            <person name="Pachon D.M.R."/>
            <person name="Bonatelli M.L."/>
            <person name="Correr F.H."/>
            <person name="Franceschini L.M."/>
            <person name="Leite T.F."/>
            <person name="Margarido G.R.A."/>
            <person name="Almeida C.A."/>
            <person name="Ferrarezi J.A."/>
            <person name="Labate C.A."/>
        </authorList>
    </citation>
    <scope>NUCLEOTIDE SEQUENCE</scope>
    <source>
        <strain evidence="1">MF-1</strain>
    </source>
</reference>
<dbReference type="GO" id="GO:0003676">
    <property type="term" value="F:nucleic acid binding"/>
    <property type="evidence" value="ECO:0007669"/>
    <property type="project" value="InterPro"/>
</dbReference>
<evidence type="ECO:0000313" key="2">
    <source>
        <dbReference type="Proteomes" id="UP000765509"/>
    </source>
</evidence>
<dbReference type="SUPFAM" id="SSF53098">
    <property type="entry name" value="Ribonuclease H-like"/>
    <property type="match status" value="1"/>
</dbReference>
<dbReference type="InterPro" id="IPR036397">
    <property type="entry name" value="RNaseH_sf"/>
</dbReference>
<dbReference type="AlphaFoldDB" id="A0A9Q3D3I6"/>
<dbReference type="InterPro" id="IPR012337">
    <property type="entry name" value="RNaseH-like_sf"/>
</dbReference>
<organism evidence="1 2">
    <name type="scientific">Austropuccinia psidii MF-1</name>
    <dbReference type="NCBI Taxonomy" id="1389203"/>
    <lineage>
        <taxon>Eukaryota</taxon>
        <taxon>Fungi</taxon>
        <taxon>Dikarya</taxon>
        <taxon>Basidiomycota</taxon>
        <taxon>Pucciniomycotina</taxon>
        <taxon>Pucciniomycetes</taxon>
        <taxon>Pucciniales</taxon>
        <taxon>Sphaerophragmiaceae</taxon>
        <taxon>Austropuccinia</taxon>
    </lineage>
</organism>
<comment type="caution">
    <text evidence="1">The sequence shown here is derived from an EMBL/GenBank/DDBJ whole genome shotgun (WGS) entry which is preliminary data.</text>
</comment>
<keyword evidence="2" id="KW-1185">Reference proteome</keyword>
<dbReference type="Proteomes" id="UP000765509">
    <property type="component" value="Unassembled WGS sequence"/>
</dbReference>
<sequence>MDWVTALPAEGDSSFNACLVLAYRYRKPPMLLPFHQDDTAIDKAIMLSFSKAYHPQADDLAEGMIQTSEDIIRRFCAYSLEFKESDGFTHDWWTLIPALESAYKTSINSSTGKKPEMLEKGWNPRLPYDTIKKDLGDINQTESSFKIMLDKAGNHAKRFMQDSFNHAKERWDKIHKPPDFKVGDLVLVITLNFTSIKGPKKFKDSFSGPFIIRALHGPNALQLELTGELMNKHPNFPLSLIKTYSPSDK</sequence>
<dbReference type="Gene3D" id="3.30.420.10">
    <property type="entry name" value="Ribonuclease H-like superfamily/Ribonuclease H"/>
    <property type="match status" value="1"/>
</dbReference>
<evidence type="ECO:0000313" key="1">
    <source>
        <dbReference type="EMBL" id="MBW0493985.1"/>
    </source>
</evidence>
<accession>A0A9Q3D3I6</accession>
<gene>
    <name evidence="1" type="ORF">O181_033700</name>
</gene>